<protein>
    <submittedName>
        <fullName evidence="1">Uncharacterized protein</fullName>
    </submittedName>
</protein>
<proteinExistence type="predicted"/>
<name>A0A0F9BPK1_9ZZZZ</name>
<organism evidence="1">
    <name type="scientific">marine sediment metagenome</name>
    <dbReference type="NCBI Taxonomy" id="412755"/>
    <lineage>
        <taxon>unclassified sequences</taxon>
        <taxon>metagenomes</taxon>
        <taxon>ecological metagenomes</taxon>
    </lineage>
</organism>
<comment type="caution">
    <text evidence="1">The sequence shown here is derived from an EMBL/GenBank/DDBJ whole genome shotgun (WGS) entry which is preliminary data.</text>
</comment>
<accession>A0A0F9BPK1</accession>
<feature type="non-terminal residue" evidence="1">
    <location>
        <position position="1"/>
    </location>
</feature>
<evidence type="ECO:0000313" key="1">
    <source>
        <dbReference type="EMBL" id="KKL23795.1"/>
    </source>
</evidence>
<dbReference type="EMBL" id="LAZR01036841">
    <property type="protein sequence ID" value="KKL23795.1"/>
    <property type="molecule type" value="Genomic_DNA"/>
</dbReference>
<sequence>GPYGYIIGVDFAHFDVIILPMPKDDPFWWDTVANGEWRGRIVVVGEWLISETATFPQPMTATFSTLCRRRLTALGALGLDAPLELVSFARLRAVFFLAIPVSSLPGMMPSTSSAVACHKDPLAEREGWNIRHPPDRFNTSPVGRISARQAYIPPQDAHGQRLLSTDGLIDKWRKSR</sequence>
<dbReference type="AlphaFoldDB" id="A0A0F9BPK1"/>
<reference evidence="1" key="1">
    <citation type="journal article" date="2015" name="Nature">
        <title>Complex archaea that bridge the gap between prokaryotes and eukaryotes.</title>
        <authorList>
            <person name="Spang A."/>
            <person name="Saw J.H."/>
            <person name="Jorgensen S.L."/>
            <person name="Zaremba-Niedzwiedzka K."/>
            <person name="Martijn J."/>
            <person name="Lind A.E."/>
            <person name="van Eijk R."/>
            <person name="Schleper C."/>
            <person name="Guy L."/>
            <person name="Ettema T.J."/>
        </authorList>
    </citation>
    <scope>NUCLEOTIDE SEQUENCE</scope>
</reference>
<gene>
    <name evidence="1" type="ORF">LCGC14_2421800</name>
</gene>